<reference evidence="2 3" key="1">
    <citation type="submission" date="2017-02" db="EMBL/GenBank/DDBJ databases">
        <authorList>
            <person name="Peterson S.W."/>
        </authorList>
    </citation>
    <scope>NUCLEOTIDE SEQUENCE [LARGE SCALE GENOMIC DNA]</scope>
    <source>
        <strain evidence="2 3">S285</strain>
    </source>
</reference>
<evidence type="ECO:0000256" key="1">
    <source>
        <dbReference type="SAM" id="Phobius"/>
    </source>
</evidence>
<dbReference type="PROSITE" id="PS51257">
    <property type="entry name" value="PROKAR_LIPOPROTEIN"/>
    <property type="match status" value="1"/>
</dbReference>
<organism evidence="2 3">
    <name type="scientific">Methylocystis bryophila</name>
    <dbReference type="NCBI Taxonomy" id="655015"/>
    <lineage>
        <taxon>Bacteria</taxon>
        <taxon>Pseudomonadati</taxon>
        <taxon>Pseudomonadota</taxon>
        <taxon>Alphaproteobacteria</taxon>
        <taxon>Hyphomicrobiales</taxon>
        <taxon>Methylocystaceae</taxon>
        <taxon>Methylocystis</taxon>
    </lineage>
</organism>
<gene>
    <name evidence="2" type="ORF">B1812_13410</name>
</gene>
<dbReference type="AlphaFoldDB" id="A0A1W6MWK4"/>
<proteinExistence type="predicted"/>
<dbReference type="KEGG" id="mbry:B1812_13410"/>
<evidence type="ECO:0000313" key="2">
    <source>
        <dbReference type="EMBL" id="ARN81916.1"/>
    </source>
</evidence>
<keyword evidence="1" id="KW-0472">Membrane</keyword>
<feature type="transmembrane region" description="Helical" evidence="1">
    <location>
        <begin position="133"/>
        <end position="151"/>
    </location>
</feature>
<keyword evidence="1" id="KW-0812">Transmembrane</keyword>
<name>A0A1W6MWK4_9HYPH</name>
<keyword evidence="1" id="KW-1133">Transmembrane helix</keyword>
<feature type="transmembrane region" description="Helical" evidence="1">
    <location>
        <begin position="67"/>
        <end position="87"/>
    </location>
</feature>
<dbReference type="RefSeq" id="WP_085772033.1">
    <property type="nucleotide sequence ID" value="NZ_AP027149.1"/>
</dbReference>
<accession>A0A1W6MWK4</accession>
<feature type="transmembrane region" description="Helical" evidence="1">
    <location>
        <begin position="96"/>
        <end position="113"/>
    </location>
</feature>
<dbReference type="Proteomes" id="UP000193978">
    <property type="component" value="Chromosome"/>
</dbReference>
<evidence type="ECO:0000313" key="3">
    <source>
        <dbReference type="Proteomes" id="UP000193978"/>
    </source>
</evidence>
<sequence>MARRVLVMGFGFILAVSCGALFLPIAALADSTVREAGFEAVIGSFFAMLDETARDGDPAAGFHALGLVFWAILIAVCVAPLAFAALVGEIAGARSWIWYVGASGILAAASPWIARGARAQASAHPPSQMEIRVLGLFFLTGALTGFLYWLAAGRGSRPAQ</sequence>
<dbReference type="OrthoDB" id="8455876at2"/>
<keyword evidence="3" id="KW-1185">Reference proteome</keyword>
<protein>
    <submittedName>
        <fullName evidence="2">Uncharacterized protein</fullName>
    </submittedName>
</protein>
<dbReference type="EMBL" id="CP019948">
    <property type="protein sequence ID" value="ARN81916.1"/>
    <property type="molecule type" value="Genomic_DNA"/>
</dbReference>